<evidence type="ECO:0000259" key="3">
    <source>
        <dbReference type="Pfam" id="PF26130"/>
    </source>
</evidence>
<keyword evidence="5" id="KW-1185">Reference proteome</keyword>
<dbReference type="PANTHER" id="PTHR31973">
    <property type="entry name" value="POLYPROTEIN, PUTATIVE-RELATED"/>
    <property type="match status" value="1"/>
</dbReference>
<evidence type="ECO:0000256" key="1">
    <source>
        <dbReference type="SAM" id="MobiDB-lite"/>
    </source>
</evidence>
<dbReference type="InterPro" id="IPR018289">
    <property type="entry name" value="MULE_transposase_dom"/>
</dbReference>
<gene>
    <name evidence="4" type="ORF">GH714_013701</name>
</gene>
<dbReference type="Pfam" id="PF26130">
    <property type="entry name" value="PB1-like"/>
    <property type="match status" value="1"/>
</dbReference>
<dbReference type="PANTHER" id="PTHR31973:SF197">
    <property type="entry name" value="SWIM-TYPE DOMAIN-CONTAINING PROTEIN"/>
    <property type="match status" value="1"/>
</dbReference>
<dbReference type="InterPro" id="IPR058594">
    <property type="entry name" value="PB1-like_dom_pln"/>
</dbReference>
<feature type="domain" description="MULE transposase" evidence="2">
    <location>
        <begin position="157"/>
        <end position="210"/>
    </location>
</feature>
<dbReference type="EMBL" id="JAAGAX010000009">
    <property type="protein sequence ID" value="KAF2303089.1"/>
    <property type="molecule type" value="Genomic_DNA"/>
</dbReference>
<feature type="region of interest" description="Disordered" evidence="1">
    <location>
        <begin position="87"/>
        <end position="119"/>
    </location>
</feature>
<sequence length="292" mass="32883">MVRGVDPDFLSVIELTEYAKDLGYTTIEGVYHRKIGNEKEDFRMVWNDQIVLEIIGGLRHGEVIDFYMSHVVDKSIVFEGNVKESAGVGNEDNGTQAKKTRGDEQYLGSSDPDSRSNPGTTCYVKSKELVDGRLQFTHFYVCFSALKQGMLTGCRRVIGLDGAFLKGICKGQLLVAVLKDGNNQMFPVACAVVQIEDKVTWKWFVMQLSEDFGIQSGEGWTFVIDMQRLSYTYFLHLQPSLWTERIIGMGVNIKDASVTIGGLRFKLRGLTLKGKATLTTRQLQRQQVDKRQ</sequence>
<evidence type="ECO:0000313" key="5">
    <source>
        <dbReference type="Proteomes" id="UP000467840"/>
    </source>
</evidence>
<protein>
    <submittedName>
        <fullName evidence="4">Uncharacterized protein</fullName>
    </submittedName>
</protein>
<accession>A0A6A6LU02</accession>
<evidence type="ECO:0000259" key="2">
    <source>
        <dbReference type="Pfam" id="PF10551"/>
    </source>
</evidence>
<dbReference type="AlphaFoldDB" id="A0A6A6LU02"/>
<organism evidence="4 5">
    <name type="scientific">Hevea brasiliensis</name>
    <name type="common">Para rubber tree</name>
    <name type="synonym">Siphonia brasiliensis</name>
    <dbReference type="NCBI Taxonomy" id="3981"/>
    <lineage>
        <taxon>Eukaryota</taxon>
        <taxon>Viridiplantae</taxon>
        <taxon>Streptophyta</taxon>
        <taxon>Embryophyta</taxon>
        <taxon>Tracheophyta</taxon>
        <taxon>Spermatophyta</taxon>
        <taxon>Magnoliopsida</taxon>
        <taxon>eudicotyledons</taxon>
        <taxon>Gunneridae</taxon>
        <taxon>Pentapetalae</taxon>
        <taxon>rosids</taxon>
        <taxon>fabids</taxon>
        <taxon>Malpighiales</taxon>
        <taxon>Euphorbiaceae</taxon>
        <taxon>Crotonoideae</taxon>
        <taxon>Micrandreae</taxon>
        <taxon>Hevea</taxon>
    </lineage>
</organism>
<evidence type="ECO:0000313" key="4">
    <source>
        <dbReference type="EMBL" id="KAF2303089.1"/>
    </source>
</evidence>
<reference evidence="4 5" key="1">
    <citation type="journal article" date="2020" name="Mol. Plant">
        <title>The Chromosome-Based Rubber Tree Genome Provides New Insights into Spurge Genome Evolution and Rubber Biosynthesis.</title>
        <authorList>
            <person name="Liu J."/>
            <person name="Shi C."/>
            <person name="Shi C.C."/>
            <person name="Li W."/>
            <person name="Zhang Q.J."/>
            <person name="Zhang Y."/>
            <person name="Li K."/>
            <person name="Lu H.F."/>
            <person name="Shi C."/>
            <person name="Zhu S.T."/>
            <person name="Xiao Z.Y."/>
            <person name="Nan H."/>
            <person name="Yue Y."/>
            <person name="Zhu X.G."/>
            <person name="Wu Y."/>
            <person name="Hong X.N."/>
            <person name="Fan G.Y."/>
            <person name="Tong Y."/>
            <person name="Zhang D."/>
            <person name="Mao C.L."/>
            <person name="Liu Y.L."/>
            <person name="Hao S.J."/>
            <person name="Liu W.Q."/>
            <person name="Lv M.Q."/>
            <person name="Zhang H.B."/>
            <person name="Liu Y."/>
            <person name="Hu-Tang G.R."/>
            <person name="Wang J.P."/>
            <person name="Wang J.H."/>
            <person name="Sun Y.H."/>
            <person name="Ni S.B."/>
            <person name="Chen W.B."/>
            <person name="Zhang X.C."/>
            <person name="Jiao Y.N."/>
            <person name="Eichler E.E."/>
            <person name="Li G.H."/>
            <person name="Liu X."/>
            <person name="Gao L.Z."/>
        </authorList>
    </citation>
    <scope>NUCLEOTIDE SEQUENCE [LARGE SCALE GENOMIC DNA]</scope>
    <source>
        <strain evidence="5">cv. GT1</strain>
        <tissue evidence="4">Leaf</tissue>
    </source>
</reference>
<dbReference type="Pfam" id="PF10551">
    <property type="entry name" value="MULE"/>
    <property type="match status" value="1"/>
</dbReference>
<dbReference type="Proteomes" id="UP000467840">
    <property type="component" value="Chromosome 16"/>
</dbReference>
<name>A0A6A6LU02_HEVBR</name>
<comment type="caution">
    <text evidence="4">The sequence shown here is derived from an EMBL/GenBank/DDBJ whole genome shotgun (WGS) entry which is preliminary data.</text>
</comment>
<feature type="domain" description="PB1-like" evidence="3">
    <location>
        <begin position="2"/>
        <end position="70"/>
    </location>
</feature>
<proteinExistence type="predicted"/>